<comment type="catalytic activity">
    <reaction evidence="2">
        <text>a 3'-end 2',3'-cyclophospho-ribonucleotide-RNA + H2O = a 3'-end 2'-phospho-ribonucleotide-RNA + H(+)</text>
        <dbReference type="Rhea" id="RHEA:11828"/>
        <dbReference type="Rhea" id="RHEA-COMP:10464"/>
        <dbReference type="Rhea" id="RHEA-COMP:17353"/>
        <dbReference type="ChEBI" id="CHEBI:15377"/>
        <dbReference type="ChEBI" id="CHEBI:15378"/>
        <dbReference type="ChEBI" id="CHEBI:83064"/>
        <dbReference type="ChEBI" id="CHEBI:173113"/>
        <dbReference type="EC" id="3.1.4.58"/>
    </reaction>
</comment>
<evidence type="ECO:0000256" key="1">
    <source>
        <dbReference type="ARBA" id="ARBA00022801"/>
    </source>
</evidence>
<evidence type="ECO:0000313" key="3">
    <source>
        <dbReference type="EMBL" id="NEX21774.1"/>
    </source>
</evidence>
<dbReference type="EMBL" id="JAAIJR010000068">
    <property type="protein sequence ID" value="NEX21774.1"/>
    <property type="molecule type" value="Genomic_DNA"/>
</dbReference>
<dbReference type="PANTHER" id="PTHR35561">
    <property type="entry name" value="RNA 2',3'-CYCLIC PHOSPHODIESTERASE"/>
    <property type="match status" value="1"/>
</dbReference>
<dbReference type="InterPro" id="IPR009097">
    <property type="entry name" value="Cyclic_Pdiesterase"/>
</dbReference>
<dbReference type="AlphaFoldDB" id="A0A6P1E1B7"/>
<organism evidence="3 4">
    <name type="scientific">Thiorhodococcus mannitoliphagus</name>
    <dbReference type="NCBI Taxonomy" id="329406"/>
    <lineage>
        <taxon>Bacteria</taxon>
        <taxon>Pseudomonadati</taxon>
        <taxon>Pseudomonadota</taxon>
        <taxon>Gammaproteobacteria</taxon>
        <taxon>Chromatiales</taxon>
        <taxon>Chromatiaceae</taxon>
        <taxon>Thiorhodococcus</taxon>
    </lineage>
</organism>
<dbReference type="InterPro" id="IPR004175">
    <property type="entry name" value="RNA_CPDase"/>
</dbReference>
<dbReference type="SUPFAM" id="SSF55144">
    <property type="entry name" value="LigT-like"/>
    <property type="match status" value="1"/>
</dbReference>
<reference evidence="4" key="1">
    <citation type="journal article" date="2020" name="Microbiol. Resour. Announc.">
        <title>Draft Genome Sequences of Thiorhodococcus mannitoliphagus and Thiorhodococcus minor, Purple Sulfur Photosynthetic Bacteria in the Gammaproteobacterial Family Chromatiaceae.</title>
        <authorList>
            <person name="Aviles F.A."/>
            <person name="Meyer T.E."/>
            <person name="Kyndt J.A."/>
        </authorList>
    </citation>
    <scope>NUCLEOTIDE SEQUENCE [LARGE SCALE GENOMIC DNA]</scope>
    <source>
        <strain evidence="4">DSM 18266</strain>
    </source>
</reference>
<comment type="caution">
    <text evidence="3">The sequence shown here is derived from an EMBL/GenBank/DDBJ whole genome shotgun (WGS) entry which is preliminary data.</text>
</comment>
<dbReference type="RefSeq" id="WP_164654877.1">
    <property type="nucleotide sequence ID" value="NZ_JAAIJR010000068.1"/>
</dbReference>
<dbReference type="PANTHER" id="PTHR35561:SF1">
    <property type="entry name" value="RNA 2',3'-CYCLIC PHOSPHODIESTERASE"/>
    <property type="match status" value="1"/>
</dbReference>
<sequence length="179" mass="19634">MAEPWFLALWPGPQTRDALVRETRGALPPAARAVHPADLHLTLVFLGELDAARLSCAEAVAAAVFAPPFQLEIDRIGQFARARVLWCGPSRTPEVLAALVRGLQSGLERCGIPFDRRPYRPHLTLARKVSNHEGHALSGTVAWSVRELVLAYGVPGSKPRYRIHRRWPLSTSSGPPVLS</sequence>
<comment type="function">
    <text evidence="2">Hydrolyzes RNA 2',3'-cyclic phosphodiester to an RNA 2'-phosphomonoester.</text>
</comment>
<dbReference type="HAMAP" id="MF_01940">
    <property type="entry name" value="RNA_CPDase"/>
    <property type="match status" value="1"/>
</dbReference>
<feature type="short sequence motif" description="HXTX 1" evidence="2">
    <location>
        <begin position="40"/>
        <end position="43"/>
    </location>
</feature>
<accession>A0A6P1E1B7</accession>
<dbReference type="Gene3D" id="3.90.1140.10">
    <property type="entry name" value="Cyclic phosphodiesterase"/>
    <property type="match status" value="1"/>
</dbReference>
<proteinExistence type="inferred from homology"/>
<dbReference type="Pfam" id="PF13563">
    <property type="entry name" value="2_5_RNA_ligase2"/>
    <property type="match status" value="1"/>
</dbReference>
<feature type="short sequence motif" description="HXTX 2" evidence="2">
    <location>
        <begin position="122"/>
        <end position="125"/>
    </location>
</feature>
<feature type="active site" description="Proton donor" evidence="2">
    <location>
        <position position="40"/>
    </location>
</feature>
<evidence type="ECO:0000256" key="2">
    <source>
        <dbReference type="HAMAP-Rule" id="MF_01940"/>
    </source>
</evidence>
<protein>
    <recommendedName>
        <fullName evidence="2">RNA 2',3'-cyclic phosphodiesterase</fullName>
        <shortName evidence="2">RNA 2',3'-CPDase</shortName>
        <ecNumber evidence="2">3.1.4.58</ecNumber>
    </recommendedName>
</protein>
<dbReference type="GO" id="GO:0008664">
    <property type="term" value="F:RNA 2',3'-cyclic 3'-phosphodiesterase activity"/>
    <property type="evidence" value="ECO:0007669"/>
    <property type="project" value="UniProtKB-EC"/>
</dbReference>
<dbReference type="Proteomes" id="UP000471640">
    <property type="component" value="Unassembled WGS sequence"/>
</dbReference>
<name>A0A6P1E1B7_9GAMM</name>
<dbReference type="NCBIfam" id="TIGR02258">
    <property type="entry name" value="2_5_ligase"/>
    <property type="match status" value="1"/>
</dbReference>
<comment type="similarity">
    <text evidence="2">Belongs to the 2H phosphoesterase superfamily. ThpR family.</text>
</comment>
<keyword evidence="4" id="KW-1185">Reference proteome</keyword>
<dbReference type="EC" id="3.1.4.58" evidence="2"/>
<gene>
    <name evidence="3" type="primary">thpR</name>
    <name evidence="3" type="ORF">G3480_15895</name>
</gene>
<dbReference type="GO" id="GO:0004113">
    <property type="term" value="F:2',3'-cyclic-nucleotide 3'-phosphodiesterase activity"/>
    <property type="evidence" value="ECO:0007669"/>
    <property type="project" value="InterPro"/>
</dbReference>
<reference evidence="3 4" key="2">
    <citation type="submission" date="2020-02" db="EMBL/GenBank/DDBJ databases">
        <title>Genome sequences of Thiorhodococcus mannitoliphagus and Thiorhodococcus minor, purple sulfur photosynthetic bacteria in the gammaproteobacterial family, Chromatiaceae.</title>
        <authorList>
            <person name="Aviles F.A."/>
            <person name="Meyer T.E."/>
            <person name="Kyndt J.A."/>
        </authorList>
    </citation>
    <scope>NUCLEOTIDE SEQUENCE [LARGE SCALE GENOMIC DNA]</scope>
    <source>
        <strain evidence="3 4">DSM 18266</strain>
    </source>
</reference>
<evidence type="ECO:0000313" key="4">
    <source>
        <dbReference type="Proteomes" id="UP000471640"/>
    </source>
</evidence>
<keyword evidence="1 2" id="KW-0378">Hydrolase</keyword>
<feature type="active site" description="Proton acceptor" evidence="2">
    <location>
        <position position="122"/>
    </location>
</feature>